<proteinExistence type="predicted"/>
<dbReference type="Gramene" id="evm.model.08.1694">
    <property type="protein sequence ID" value="cds.evm.model.08.1694"/>
    <property type="gene ID" value="evm.TU.08.1694"/>
</dbReference>
<dbReference type="EMBL" id="UZAU01000716">
    <property type="status" value="NOT_ANNOTATED_CDS"/>
    <property type="molecule type" value="Genomic_DNA"/>
</dbReference>
<reference evidence="1" key="1">
    <citation type="submission" date="2018-11" db="EMBL/GenBank/DDBJ databases">
        <authorList>
            <person name="Grassa J C."/>
        </authorList>
    </citation>
    <scope>NUCLEOTIDE SEQUENCE [LARGE SCALE GENOMIC DNA]</scope>
</reference>
<keyword evidence="2" id="KW-1185">Reference proteome</keyword>
<name>A0A803Q9H7_CANSA</name>
<sequence>MLFKLPGILNAKKNLRRSLSGLKEGGLKSGSVPKGYIAVYVGGEDEEKKRHVVPVCQVDNDKAINICGPMQ</sequence>
<dbReference type="Proteomes" id="UP000596661">
    <property type="component" value="Chromosome 8"/>
</dbReference>
<reference evidence="1" key="2">
    <citation type="submission" date="2021-03" db="UniProtKB">
        <authorList>
            <consortium name="EnsemblPlants"/>
        </authorList>
    </citation>
    <scope>IDENTIFICATION</scope>
</reference>
<evidence type="ECO:0000313" key="2">
    <source>
        <dbReference type="Proteomes" id="UP000596661"/>
    </source>
</evidence>
<protein>
    <submittedName>
        <fullName evidence="1">Uncharacterized protein</fullName>
    </submittedName>
</protein>
<dbReference type="AlphaFoldDB" id="A0A803Q9H7"/>
<accession>A0A803Q9H7</accession>
<dbReference type="EnsemblPlants" id="evm.model.08.1694">
    <property type="protein sequence ID" value="cds.evm.model.08.1694"/>
    <property type="gene ID" value="evm.TU.08.1694"/>
</dbReference>
<organism evidence="1 2">
    <name type="scientific">Cannabis sativa</name>
    <name type="common">Hemp</name>
    <name type="synonym">Marijuana</name>
    <dbReference type="NCBI Taxonomy" id="3483"/>
    <lineage>
        <taxon>Eukaryota</taxon>
        <taxon>Viridiplantae</taxon>
        <taxon>Streptophyta</taxon>
        <taxon>Embryophyta</taxon>
        <taxon>Tracheophyta</taxon>
        <taxon>Spermatophyta</taxon>
        <taxon>Magnoliopsida</taxon>
        <taxon>eudicotyledons</taxon>
        <taxon>Gunneridae</taxon>
        <taxon>Pentapetalae</taxon>
        <taxon>rosids</taxon>
        <taxon>fabids</taxon>
        <taxon>Rosales</taxon>
        <taxon>Cannabaceae</taxon>
        <taxon>Cannabis</taxon>
    </lineage>
</organism>
<evidence type="ECO:0000313" key="1">
    <source>
        <dbReference type="EnsemblPlants" id="cds.evm.model.08.1694"/>
    </source>
</evidence>